<proteinExistence type="predicted"/>
<accession>Q2UVF4</accession>
<feature type="transmembrane region" description="Helical" evidence="1">
    <location>
        <begin position="67"/>
        <end position="87"/>
    </location>
</feature>
<protein>
    <submittedName>
        <fullName evidence="2">Laccase</fullName>
    </submittedName>
</protein>
<keyword evidence="1" id="KW-0472">Membrane</keyword>
<evidence type="ECO:0000313" key="2">
    <source>
        <dbReference type="EMBL" id="CAJ45671.1"/>
    </source>
</evidence>
<reference evidence="2" key="1">
    <citation type="submission" date="2005-12" db="EMBL/GenBank/DDBJ databases">
        <title>Isolation, identification, molecular characterization and induction of laccase from Crinipellis sp. SK-03.</title>
        <authorList>
            <person name="Kuhar S."/>
            <person name="Sharma K.K."/>
            <person name="Kuhad R.C."/>
        </authorList>
    </citation>
    <scope>NUCLEOTIDE SEQUENCE</scope>
    <source>
        <strain evidence="2">RCK-1</strain>
    </source>
</reference>
<organism evidence="2">
    <name type="scientific">Crinipellis sp. RCK-1</name>
    <dbReference type="NCBI Taxonomy" id="463156"/>
    <lineage>
        <taxon>Eukaryota</taxon>
        <taxon>Fungi</taxon>
        <taxon>Dikarya</taxon>
        <taxon>Basidiomycota</taxon>
        <taxon>Agaricomycotina</taxon>
        <taxon>Agaricomycetes</taxon>
        <taxon>Agaricomycetidae</taxon>
        <taxon>Agaricales</taxon>
        <taxon>Marasmiineae</taxon>
        <taxon>Marasmiaceae</taxon>
        <taxon>Crinipellis</taxon>
    </lineage>
</organism>
<dbReference type="AlphaFoldDB" id="Q2UVF4"/>
<evidence type="ECO:0000256" key="1">
    <source>
        <dbReference type="SAM" id="Phobius"/>
    </source>
</evidence>
<dbReference type="EMBL" id="AM176898">
    <property type="protein sequence ID" value="CAJ45671.1"/>
    <property type="molecule type" value="Genomic_DNA"/>
</dbReference>
<name>Q2UVF4_9AGAR</name>
<keyword evidence="1" id="KW-1133">Transmembrane helix</keyword>
<keyword evidence="1" id="KW-0812">Transmembrane</keyword>
<feature type="non-terminal residue" evidence="2">
    <location>
        <position position="120"/>
    </location>
</feature>
<sequence length="120" mass="13072">TAVLLGSPYKKPGSWGNWALVHEGRSISPVGVGLEESVPVSVAVPVCKCYDSVFCKTSLELGTGCEWLLLLTVIYIVHALLRILWIINHQRTSQSITVLSTELGVIPLRPILVRNGQPIV</sequence>
<gene>
    <name evidence="2" type="primary">lac</name>
</gene>
<feature type="non-terminal residue" evidence="2">
    <location>
        <position position="1"/>
    </location>
</feature>